<organism evidence="1 2">
    <name type="scientific">Streptomonospora wellingtoniae</name>
    <dbReference type="NCBI Taxonomy" id="3075544"/>
    <lineage>
        <taxon>Bacteria</taxon>
        <taxon>Bacillati</taxon>
        <taxon>Actinomycetota</taxon>
        <taxon>Actinomycetes</taxon>
        <taxon>Streptosporangiales</taxon>
        <taxon>Nocardiopsidaceae</taxon>
        <taxon>Streptomonospora</taxon>
    </lineage>
</organism>
<comment type="caution">
    <text evidence="1">The sequence shown here is derived from an EMBL/GenBank/DDBJ whole genome shotgun (WGS) entry which is preliminary data.</text>
</comment>
<dbReference type="RefSeq" id="WP_311544262.1">
    <property type="nucleotide sequence ID" value="NZ_JAVREK010000005.1"/>
</dbReference>
<dbReference type="EMBL" id="JAVREK010000005">
    <property type="protein sequence ID" value="MDT0301791.1"/>
    <property type="molecule type" value="Genomic_DNA"/>
</dbReference>
<evidence type="ECO:0000313" key="2">
    <source>
        <dbReference type="Proteomes" id="UP001183226"/>
    </source>
</evidence>
<keyword evidence="2" id="KW-1185">Reference proteome</keyword>
<evidence type="ECO:0008006" key="3">
    <source>
        <dbReference type="Google" id="ProtNLM"/>
    </source>
</evidence>
<protein>
    <recommendedName>
        <fullName evidence="3">TRASH domain-containing protein</fullName>
    </recommendedName>
</protein>
<evidence type="ECO:0000313" key="1">
    <source>
        <dbReference type="EMBL" id="MDT0301791.1"/>
    </source>
</evidence>
<accession>A0ABU2KR84</accession>
<sequence>MLFIEVFAPQGALGAERRALLAKRLVELDDGVNRGEYHPESVEQNSRAYTQVVVHEPLTWVAGEHTVDADWPRRYAVRVRIPSPWVKEVAGEFVERYNRIVATTVRDVLGAGDEPQVWVEVHGVREGTLGLDGRVMGAEAISQLFTGTWRESVAGRGPVAGPEPGTVHCPVCSMVVTLDDSAITLEYAGDVYGYCSKHCRRAHAEELGVAVPA</sequence>
<dbReference type="Proteomes" id="UP001183226">
    <property type="component" value="Unassembled WGS sequence"/>
</dbReference>
<name>A0ABU2KR84_9ACTN</name>
<gene>
    <name evidence="1" type="ORF">RM446_06650</name>
</gene>
<proteinExistence type="predicted"/>
<reference evidence="2" key="1">
    <citation type="submission" date="2023-07" db="EMBL/GenBank/DDBJ databases">
        <title>30 novel species of actinomycetes from the DSMZ collection.</title>
        <authorList>
            <person name="Nouioui I."/>
        </authorList>
    </citation>
    <scope>NUCLEOTIDE SEQUENCE [LARGE SCALE GENOMIC DNA]</scope>
    <source>
        <strain evidence="2">DSM 45055</strain>
    </source>
</reference>